<dbReference type="InterPro" id="IPR036866">
    <property type="entry name" value="RibonucZ/Hydroxyglut_hydro"/>
</dbReference>
<dbReference type="InterPro" id="IPR001279">
    <property type="entry name" value="Metallo-B-lactamas"/>
</dbReference>
<dbReference type="Proteomes" id="UP000215137">
    <property type="component" value="Chromosome"/>
</dbReference>
<dbReference type="OrthoDB" id="235784at2"/>
<name>A0A248TNS2_9BACI</name>
<dbReference type="Gene3D" id="3.60.15.10">
    <property type="entry name" value="Ribonuclease Z/Hydroxyacylglutathione hydrolase-like"/>
    <property type="match status" value="1"/>
</dbReference>
<evidence type="ECO:0000313" key="3">
    <source>
        <dbReference type="Proteomes" id="UP000215137"/>
    </source>
</evidence>
<dbReference type="RefSeq" id="WP_095373437.1">
    <property type="nucleotide sequence ID" value="NZ_CP022983.1"/>
</dbReference>
<sequence>MLKSYKHEGVICAEGNLLKNSKISRKIFSFIIDGLVIDTGPYSMSSAFTQFYQSYFVDQVVLTHSHEDHSGNASWFAKQQIPIFCHRLGIEICSEEAPYPLYRQKTWGARKAFPAYPLSQKVSSRQLDWEVIETPGHADDHVALFCRNKGIMFTGDLYVQPHTKIAMDTESIPEIMQSIKKLLTYDFEAMFCSHSGYFPHGKEQLQAKLNYLEDLSGEIMQLYLEGKSVLEIQQLLFPKHYQMIALSNGEWDTLHIVTSIINGNQEKFKKSSV</sequence>
<dbReference type="AlphaFoldDB" id="A0A248TNS2"/>
<dbReference type="SMART" id="SM00849">
    <property type="entry name" value="Lactamase_B"/>
    <property type="match status" value="1"/>
</dbReference>
<dbReference type="PANTHER" id="PTHR42951">
    <property type="entry name" value="METALLO-BETA-LACTAMASE DOMAIN-CONTAINING"/>
    <property type="match status" value="1"/>
</dbReference>
<dbReference type="Pfam" id="PF00753">
    <property type="entry name" value="Lactamase_B"/>
    <property type="match status" value="1"/>
</dbReference>
<evidence type="ECO:0000259" key="1">
    <source>
        <dbReference type="SMART" id="SM00849"/>
    </source>
</evidence>
<reference evidence="2 3" key="1">
    <citation type="submission" date="2017-08" db="EMBL/GenBank/DDBJ databases">
        <title>Complete Genome Sequence of Bacillus kochii Oregon-R-modENCODE STRAIN BDGP4, isolated from Drosophila melanogaster gut.</title>
        <authorList>
            <person name="Wan K.H."/>
            <person name="Yu C."/>
            <person name="Park S."/>
            <person name="Hammonds A.S."/>
            <person name="Booth B.W."/>
            <person name="Celniker S.E."/>
        </authorList>
    </citation>
    <scope>NUCLEOTIDE SEQUENCE [LARGE SCALE GENOMIC DNA]</scope>
    <source>
        <strain evidence="2 3">BDGP4</strain>
    </source>
</reference>
<protein>
    <recommendedName>
        <fullName evidence="1">Metallo-beta-lactamase domain-containing protein</fullName>
    </recommendedName>
</protein>
<organism evidence="2 3">
    <name type="scientific">Cytobacillus kochii</name>
    <dbReference type="NCBI Taxonomy" id="859143"/>
    <lineage>
        <taxon>Bacteria</taxon>
        <taxon>Bacillati</taxon>
        <taxon>Bacillota</taxon>
        <taxon>Bacilli</taxon>
        <taxon>Bacillales</taxon>
        <taxon>Bacillaceae</taxon>
        <taxon>Cytobacillus</taxon>
    </lineage>
</organism>
<evidence type="ECO:0000313" key="2">
    <source>
        <dbReference type="EMBL" id="ASV69873.1"/>
    </source>
</evidence>
<dbReference type="EMBL" id="CP022983">
    <property type="protein sequence ID" value="ASV69873.1"/>
    <property type="molecule type" value="Genomic_DNA"/>
</dbReference>
<gene>
    <name evidence="2" type="ORF">CKF48_22700</name>
</gene>
<dbReference type="KEGG" id="bko:CKF48_22700"/>
<keyword evidence="3" id="KW-1185">Reference proteome</keyword>
<accession>A0A248TNS2</accession>
<proteinExistence type="predicted"/>
<dbReference type="InterPro" id="IPR050855">
    <property type="entry name" value="NDM-1-like"/>
</dbReference>
<feature type="domain" description="Metallo-beta-lactamase" evidence="1">
    <location>
        <begin position="26"/>
        <end position="194"/>
    </location>
</feature>
<dbReference type="SUPFAM" id="SSF56281">
    <property type="entry name" value="Metallo-hydrolase/oxidoreductase"/>
    <property type="match status" value="1"/>
</dbReference>